<evidence type="ECO:0000313" key="2">
    <source>
        <dbReference type="EMBL" id="WAR28672.1"/>
    </source>
</evidence>
<proteinExistence type="predicted"/>
<gene>
    <name evidence="2" type="ORF">MAR_014376</name>
</gene>
<evidence type="ECO:0000313" key="3">
    <source>
        <dbReference type="Proteomes" id="UP001164746"/>
    </source>
</evidence>
<protein>
    <submittedName>
        <fullName evidence="2">Uncharacterized protein</fullName>
    </submittedName>
</protein>
<name>A0ABY7G2J5_MYAAR</name>
<dbReference type="SUPFAM" id="SSF52058">
    <property type="entry name" value="L domain-like"/>
    <property type="match status" value="1"/>
</dbReference>
<dbReference type="Gene3D" id="3.80.10.10">
    <property type="entry name" value="Ribonuclease Inhibitor"/>
    <property type="match status" value="1"/>
</dbReference>
<feature type="chain" id="PRO_5046919625" evidence="1">
    <location>
        <begin position="22"/>
        <end position="316"/>
    </location>
</feature>
<dbReference type="InterPro" id="IPR032675">
    <property type="entry name" value="LRR_dom_sf"/>
</dbReference>
<evidence type="ECO:0000256" key="1">
    <source>
        <dbReference type="SAM" id="SignalP"/>
    </source>
</evidence>
<dbReference type="Proteomes" id="UP001164746">
    <property type="component" value="Chromosome 15"/>
</dbReference>
<accession>A0ABY7G2J5</accession>
<keyword evidence="3" id="KW-1185">Reference proteome</keyword>
<feature type="non-terminal residue" evidence="2">
    <location>
        <position position="316"/>
    </location>
</feature>
<feature type="signal peptide" evidence="1">
    <location>
        <begin position="1"/>
        <end position="21"/>
    </location>
</feature>
<keyword evidence="1" id="KW-0732">Signal</keyword>
<sequence length="316" mass="35813">MSPPVTFCLFVSLLLPASAVAEECPVQQENDQNTPPLFARGGKPLARDIRTMVVHNDLKDRCIVNTSQIVTNLTRVNQAENTVIYLICVFPTPIVIRPDLDPEFVPEREVYMLQIIGCSFDKSSIFAITSLAEFKTFVFIGSLIKGGFTTLRDFRSESLKSVFSFLHVNIGSSNESIWTLFDERDAFENMGEISITNSHWLDLPENISSIFPNLQTLDLPNNGLQVPHSNFPWTQELLYLPNNLTRTGFMHHNYAESESLSIPNDIFRRSMDMRENNITDLSMFEFHGLIHMISLRNNSLRSLGKNTFSNISGIQT</sequence>
<dbReference type="EMBL" id="CP111026">
    <property type="protein sequence ID" value="WAR28672.1"/>
    <property type="molecule type" value="Genomic_DNA"/>
</dbReference>
<organism evidence="2 3">
    <name type="scientific">Mya arenaria</name>
    <name type="common">Soft-shell clam</name>
    <dbReference type="NCBI Taxonomy" id="6604"/>
    <lineage>
        <taxon>Eukaryota</taxon>
        <taxon>Metazoa</taxon>
        <taxon>Spiralia</taxon>
        <taxon>Lophotrochozoa</taxon>
        <taxon>Mollusca</taxon>
        <taxon>Bivalvia</taxon>
        <taxon>Autobranchia</taxon>
        <taxon>Heteroconchia</taxon>
        <taxon>Euheterodonta</taxon>
        <taxon>Imparidentia</taxon>
        <taxon>Neoheterodontei</taxon>
        <taxon>Myida</taxon>
        <taxon>Myoidea</taxon>
        <taxon>Myidae</taxon>
        <taxon>Mya</taxon>
    </lineage>
</organism>
<reference evidence="2" key="1">
    <citation type="submission" date="2022-11" db="EMBL/GenBank/DDBJ databases">
        <title>Centuries of genome instability and evolution in soft-shell clam transmissible cancer (bioRxiv).</title>
        <authorList>
            <person name="Hart S.F.M."/>
            <person name="Yonemitsu M.A."/>
            <person name="Giersch R.M."/>
            <person name="Beal B.F."/>
            <person name="Arriagada G."/>
            <person name="Davis B.W."/>
            <person name="Ostrander E.A."/>
            <person name="Goff S.P."/>
            <person name="Metzger M.J."/>
        </authorList>
    </citation>
    <scope>NUCLEOTIDE SEQUENCE</scope>
    <source>
        <strain evidence="2">MELC-2E11</strain>
        <tissue evidence="2">Siphon/mantle</tissue>
    </source>
</reference>